<accession>A0A6G1C4Q5</accession>
<organism evidence="2 3">
    <name type="scientific">Oryza meyeriana var. granulata</name>
    <dbReference type="NCBI Taxonomy" id="110450"/>
    <lineage>
        <taxon>Eukaryota</taxon>
        <taxon>Viridiplantae</taxon>
        <taxon>Streptophyta</taxon>
        <taxon>Embryophyta</taxon>
        <taxon>Tracheophyta</taxon>
        <taxon>Spermatophyta</taxon>
        <taxon>Magnoliopsida</taxon>
        <taxon>Liliopsida</taxon>
        <taxon>Poales</taxon>
        <taxon>Poaceae</taxon>
        <taxon>BOP clade</taxon>
        <taxon>Oryzoideae</taxon>
        <taxon>Oryzeae</taxon>
        <taxon>Oryzinae</taxon>
        <taxon>Oryza</taxon>
        <taxon>Oryza meyeriana</taxon>
    </lineage>
</organism>
<dbReference type="EMBL" id="SPHZ02000010">
    <property type="protein sequence ID" value="KAF0895159.1"/>
    <property type="molecule type" value="Genomic_DNA"/>
</dbReference>
<dbReference type="EMBL" id="SPHZ02000010">
    <property type="protein sequence ID" value="KAF0895160.1"/>
    <property type="molecule type" value="Genomic_DNA"/>
</dbReference>
<comment type="caution">
    <text evidence="2">The sequence shown here is derived from an EMBL/GenBank/DDBJ whole genome shotgun (WGS) entry which is preliminary data.</text>
</comment>
<evidence type="ECO:0000313" key="3">
    <source>
        <dbReference type="Proteomes" id="UP000479710"/>
    </source>
</evidence>
<reference evidence="2 3" key="1">
    <citation type="submission" date="2019-11" db="EMBL/GenBank/DDBJ databases">
        <title>Whole genome sequence of Oryza granulata.</title>
        <authorList>
            <person name="Li W."/>
        </authorList>
    </citation>
    <scope>NUCLEOTIDE SEQUENCE [LARGE SCALE GENOMIC DNA]</scope>
    <source>
        <strain evidence="3">cv. Menghai</strain>
        <tissue evidence="2">Leaf</tissue>
    </source>
</reference>
<protein>
    <submittedName>
        <fullName evidence="2">Uncharacterized protein</fullName>
    </submittedName>
</protein>
<feature type="compositionally biased region" description="Basic and acidic residues" evidence="1">
    <location>
        <begin position="87"/>
        <end position="96"/>
    </location>
</feature>
<sequence length="96" mass="10427">MATNLPASRHLRLVPCIRPPDRCPSSSVRWSHHPGVPVSAAAATDPIIEPLCSADTATPRSEEGKARKRAAGGVRGAGELEQWWRNQEGREAEQHV</sequence>
<feature type="region of interest" description="Disordered" evidence="1">
    <location>
        <begin position="57"/>
        <end position="96"/>
    </location>
</feature>
<keyword evidence="3" id="KW-1185">Reference proteome</keyword>
<proteinExistence type="predicted"/>
<evidence type="ECO:0000313" key="2">
    <source>
        <dbReference type="EMBL" id="KAF0895160.1"/>
    </source>
</evidence>
<evidence type="ECO:0000256" key="1">
    <source>
        <dbReference type="SAM" id="MobiDB-lite"/>
    </source>
</evidence>
<dbReference type="Proteomes" id="UP000479710">
    <property type="component" value="Unassembled WGS sequence"/>
</dbReference>
<gene>
    <name evidence="2" type="ORF">E2562_006861</name>
</gene>
<name>A0A6G1C4Q5_9ORYZ</name>
<dbReference type="AlphaFoldDB" id="A0A6G1C4Q5"/>